<feature type="transmembrane region" description="Helical" evidence="7">
    <location>
        <begin position="360"/>
        <end position="383"/>
    </location>
</feature>
<dbReference type="InterPro" id="IPR011701">
    <property type="entry name" value="MFS"/>
</dbReference>
<dbReference type="Pfam" id="PF07690">
    <property type="entry name" value="MFS_1"/>
    <property type="match status" value="1"/>
</dbReference>
<dbReference type="InterPro" id="IPR036259">
    <property type="entry name" value="MFS_trans_sf"/>
</dbReference>
<dbReference type="InterPro" id="IPR020846">
    <property type="entry name" value="MFS_dom"/>
</dbReference>
<dbReference type="Gene3D" id="1.20.1250.20">
    <property type="entry name" value="MFS general substrate transporter like domains"/>
    <property type="match status" value="1"/>
</dbReference>
<evidence type="ECO:0000256" key="2">
    <source>
        <dbReference type="ARBA" id="ARBA00022448"/>
    </source>
</evidence>
<evidence type="ECO:0000256" key="7">
    <source>
        <dbReference type="SAM" id="Phobius"/>
    </source>
</evidence>
<reference evidence="9 10" key="1">
    <citation type="journal article" date="2013" name="J. Bacteriol.">
        <title>Roles of HynAB and Ech, the only two hydrogenases found in the model sulfate reducer Desulfovibrio gigas.</title>
        <authorList>
            <person name="Morais-Silva F.O."/>
            <person name="Santos C.I."/>
            <person name="Rodrigues R."/>
            <person name="Pereira I.A."/>
            <person name="Rodrigues-Pousada C."/>
        </authorList>
    </citation>
    <scope>NUCLEOTIDE SEQUENCE [LARGE SCALE GENOMIC DNA]</scope>
    <source>
        <strain evidence="10">ATCC 19364 / DSM 1382 / NCIMB 9332 / VKM B-1759</strain>
    </source>
</reference>
<dbReference type="PROSITE" id="PS50850">
    <property type="entry name" value="MFS"/>
    <property type="match status" value="1"/>
</dbReference>
<name>T2GEV3_MEGG1</name>
<feature type="transmembrane region" description="Helical" evidence="7">
    <location>
        <begin position="695"/>
        <end position="715"/>
    </location>
</feature>
<evidence type="ECO:0000313" key="9">
    <source>
        <dbReference type="EMBL" id="AGW14641.1"/>
    </source>
</evidence>
<dbReference type="AlphaFoldDB" id="T2GEV3"/>
<feature type="transmembrane region" description="Helical" evidence="7">
    <location>
        <begin position="183"/>
        <end position="202"/>
    </location>
</feature>
<dbReference type="GO" id="GO:0005886">
    <property type="term" value="C:plasma membrane"/>
    <property type="evidence" value="ECO:0007669"/>
    <property type="project" value="UniProtKB-SubCell"/>
</dbReference>
<evidence type="ECO:0000256" key="3">
    <source>
        <dbReference type="ARBA" id="ARBA00022475"/>
    </source>
</evidence>
<dbReference type="HOGENOM" id="CLU_017087_0_0_7"/>
<feature type="domain" description="Major facilitator superfamily (MFS) profile" evidence="8">
    <location>
        <begin position="412"/>
        <end position="811"/>
    </location>
</feature>
<dbReference type="SUPFAM" id="SSF103473">
    <property type="entry name" value="MFS general substrate transporter"/>
    <property type="match status" value="1"/>
</dbReference>
<dbReference type="eggNOG" id="COG2814">
    <property type="taxonomic scope" value="Bacteria"/>
</dbReference>
<gene>
    <name evidence="9" type="ORF">DGI_2915</name>
</gene>
<sequence>MSKPLLSKAERPAPLRRLAAMLLVLLALAMAFAAGLSLSRLETLQSRAVLSQADAAGAALRQALEAAVRFGKPLQSGVGLVGMEERIKTARQSLPALAGLSIADAEGAIVQSLDQTLEGQSLGAVLGPDWDANATAVSHAGMRQLLLPVRNPDGSLAGRLVLGIPEAVFTERIHAGMRSALTHMLYCLAGAGVLLAVALPLAARSRTGDPNRRIMLAGCLSTGLALLCYSVLTIHDFRQLHRQVLQDKSLALAGAAAQDINRLLDKGLPLERMLGLDRRLGALIDGDAEIESMAVLDTAGQVRYLATAAGNATAADDSPADPSLQFDTALERAVQGQSEPAGLVRVRLSHANLAEATRQIVLDTATVGIIALLFLVETILLALRNGGHAARRTRPSESSVPTSPAPVSVGYGAIRPVAFLFLFALDTSLSFIPLQMEVLYTPIFGLAKDVVLGLPISAEMGCAGLTVLASGAWIDRIGWRLPCMLGLAGAAAGSLLSALAPDALTFIAARGITGLGYGLGIMATQGFVVAATRPDERGRGMAQLFAGVYAGSLCGGAAGAMLAERVGYAPIFLIAAALLLALALALPLLFRDATPAAGIAHAAGHPGTPVAPVTRTPGALPRFLRSRAVLALACCAILPGALGLIGYLNYLLPLALVRGGASQSDVGRVLMLYSVCLIYLAPPLARIIDQSSRRHVWITAAGILAAMGLGAYAVLDGMAAAAAATAMLGLSASIAFAAQSAFALDLAETRALGEATALSITSAIERLGQVLGPLCLGMAVAVLGLGDGVALVGLGVLAATLLFWLLTRHLGRTQ</sequence>
<keyword evidence="5 7" id="KW-1133">Transmembrane helix</keyword>
<evidence type="ECO:0000313" key="10">
    <source>
        <dbReference type="Proteomes" id="UP000016587"/>
    </source>
</evidence>
<feature type="transmembrane region" description="Helical" evidence="7">
    <location>
        <begin position="214"/>
        <end position="232"/>
    </location>
</feature>
<feature type="transmembrane region" description="Helical" evidence="7">
    <location>
        <begin position="629"/>
        <end position="650"/>
    </location>
</feature>
<feature type="transmembrane region" description="Helical" evidence="7">
    <location>
        <begin position="670"/>
        <end position="688"/>
    </location>
</feature>
<keyword evidence="3" id="KW-1003">Cell membrane</keyword>
<dbReference type="GO" id="GO:0022857">
    <property type="term" value="F:transmembrane transporter activity"/>
    <property type="evidence" value="ECO:0007669"/>
    <property type="project" value="InterPro"/>
</dbReference>
<keyword evidence="6 7" id="KW-0472">Membrane</keyword>
<keyword evidence="4 7" id="KW-0812">Transmembrane</keyword>
<keyword evidence="10" id="KW-1185">Reference proteome</keyword>
<dbReference type="PANTHER" id="PTHR23517">
    <property type="entry name" value="RESISTANCE PROTEIN MDTM, PUTATIVE-RELATED-RELATED"/>
    <property type="match status" value="1"/>
</dbReference>
<evidence type="ECO:0000256" key="4">
    <source>
        <dbReference type="ARBA" id="ARBA00022692"/>
    </source>
</evidence>
<feature type="transmembrane region" description="Helical" evidence="7">
    <location>
        <begin position="767"/>
        <end position="783"/>
    </location>
</feature>
<evidence type="ECO:0000256" key="6">
    <source>
        <dbReference type="ARBA" id="ARBA00023136"/>
    </source>
</evidence>
<comment type="subcellular location">
    <subcellularLocation>
        <location evidence="1">Cell membrane</location>
        <topology evidence="1">Multi-pass membrane protein</topology>
    </subcellularLocation>
</comment>
<dbReference type="OrthoDB" id="1679175at2"/>
<evidence type="ECO:0000259" key="8">
    <source>
        <dbReference type="PROSITE" id="PS50850"/>
    </source>
</evidence>
<feature type="transmembrane region" description="Helical" evidence="7">
    <location>
        <begin position="721"/>
        <end position="746"/>
    </location>
</feature>
<keyword evidence="2" id="KW-0813">Transport</keyword>
<dbReference type="STRING" id="1121448.DGI_2915"/>
<evidence type="ECO:0000256" key="1">
    <source>
        <dbReference type="ARBA" id="ARBA00004651"/>
    </source>
</evidence>
<feature type="transmembrane region" description="Helical" evidence="7">
    <location>
        <begin position="569"/>
        <end position="590"/>
    </location>
</feature>
<protein>
    <recommendedName>
        <fullName evidence="8">Major facilitator superfamily (MFS) profile domain-containing protein</fullName>
    </recommendedName>
</protein>
<dbReference type="InterPro" id="IPR050171">
    <property type="entry name" value="MFS_Transporters"/>
</dbReference>
<feature type="transmembrane region" description="Helical" evidence="7">
    <location>
        <begin position="481"/>
        <end position="500"/>
    </location>
</feature>
<organism evidence="9 10">
    <name type="scientific">Megalodesulfovibrio gigas (strain ATCC 19364 / DSM 1382 / NCIMB 9332 / VKM B-1759)</name>
    <name type="common">Desulfovibrio gigas</name>
    <dbReference type="NCBI Taxonomy" id="1121448"/>
    <lineage>
        <taxon>Bacteria</taxon>
        <taxon>Pseudomonadati</taxon>
        <taxon>Thermodesulfobacteriota</taxon>
        <taxon>Desulfovibrionia</taxon>
        <taxon>Desulfovibrionales</taxon>
        <taxon>Desulfovibrionaceae</taxon>
        <taxon>Megalodesulfovibrio</taxon>
    </lineage>
</organism>
<dbReference type="KEGG" id="dgg:DGI_2915"/>
<dbReference type="PATRIC" id="fig|1121448.10.peg.2879"/>
<dbReference type="RefSeq" id="WP_021761694.1">
    <property type="nucleotide sequence ID" value="NC_022444.1"/>
</dbReference>
<reference evidence="10" key="2">
    <citation type="submission" date="2013-07" db="EMBL/GenBank/DDBJ databases">
        <authorList>
            <person name="Morais-Silva F.O."/>
            <person name="Rezende A.M."/>
            <person name="Pimentel C."/>
            <person name="Resende D.M."/>
            <person name="Santos C.I."/>
            <person name="Clemente C."/>
            <person name="de Oliveira L.M."/>
            <person name="da Silva S.M."/>
            <person name="Costa D.A."/>
            <person name="Varela-Raposo A."/>
            <person name="Horacio E.C.A."/>
            <person name="Matos M."/>
            <person name="Flores O."/>
            <person name="Ruiz J.C."/>
            <person name="Rodrigues-Pousada C."/>
        </authorList>
    </citation>
    <scope>NUCLEOTIDE SEQUENCE [LARGE SCALE GENOMIC DNA]</scope>
    <source>
        <strain evidence="10">ATCC 19364 / DSM 1382 / NCIMB 9332 / VKM B-1759</strain>
    </source>
</reference>
<accession>T2GEV3</accession>
<feature type="transmembrane region" description="Helical" evidence="7">
    <location>
        <begin position="456"/>
        <end position="474"/>
    </location>
</feature>
<evidence type="ECO:0000256" key="5">
    <source>
        <dbReference type="ARBA" id="ARBA00022989"/>
    </source>
</evidence>
<feature type="transmembrane region" description="Helical" evidence="7">
    <location>
        <begin position="789"/>
        <end position="807"/>
    </location>
</feature>
<dbReference type="Proteomes" id="UP000016587">
    <property type="component" value="Chromosome"/>
</dbReference>
<dbReference type="EMBL" id="CP006585">
    <property type="protein sequence ID" value="AGW14641.1"/>
    <property type="molecule type" value="Genomic_DNA"/>
</dbReference>
<feature type="transmembrane region" description="Helical" evidence="7">
    <location>
        <begin position="512"/>
        <end position="532"/>
    </location>
</feature>
<proteinExistence type="predicted"/>
<feature type="transmembrane region" description="Helical" evidence="7">
    <location>
        <begin position="544"/>
        <end position="563"/>
    </location>
</feature>